<comment type="caution">
    <text evidence="1">The sequence shown here is derived from an EMBL/GenBank/DDBJ whole genome shotgun (WGS) entry which is preliminary data.</text>
</comment>
<dbReference type="Proteomes" id="UP001492380">
    <property type="component" value="Unassembled WGS sequence"/>
</dbReference>
<reference evidence="1 2" key="1">
    <citation type="submission" date="2024-04" db="EMBL/GenBank/DDBJ databases">
        <title>Phyllosticta paracitricarpa is synonymous to the EU quarantine fungus P. citricarpa based on phylogenomic analyses.</title>
        <authorList>
            <consortium name="Lawrence Berkeley National Laboratory"/>
            <person name="Van Ingen-Buijs V.A."/>
            <person name="Van Westerhoven A.C."/>
            <person name="Haridas S."/>
            <person name="Skiadas P."/>
            <person name="Martin F."/>
            <person name="Groenewald J.Z."/>
            <person name="Crous P.W."/>
            <person name="Seidl M.F."/>
        </authorList>
    </citation>
    <scope>NUCLEOTIDE SEQUENCE [LARGE SCALE GENOMIC DNA]</scope>
    <source>
        <strain evidence="1 2">CBS 123374</strain>
    </source>
</reference>
<evidence type="ECO:0000313" key="1">
    <source>
        <dbReference type="EMBL" id="KAK8239982.1"/>
    </source>
</evidence>
<name>A0ABR1YUU6_9PEZI</name>
<sequence length="86" mass="10364">MVWFNVLHQSEHEIVDVMLLKIEHGGFPPTSRRYMHEWVIEELCTLAGIPECPDEDIRYKLMLHYSKQPFVHHAWKLNYNRAIYLV</sequence>
<organism evidence="1 2">
    <name type="scientific">Phyllosticta capitalensis</name>
    <dbReference type="NCBI Taxonomy" id="121624"/>
    <lineage>
        <taxon>Eukaryota</taxon>
        <taxon>Fungi</taxon>
        <taxon>Dikarya</taxon>
        <taxon>Ascomycota</taxon>
        <taxon>Pezizomycotina</taxon>
        <taxon>Dothideomycetes</taxon>
        <taxon>Dothideomycetes incertae sedis</taxon>
        <taxon>Botryosphaeriales</taxon>
        <taxon>Phyllostictaceae</taxon>
        <taxon>Phyllosticta</taxon>
    </lineage>
</organism>
<dbReference type="EMBL" id="JBBWRZ010000003">
    <property type="protein sequence ID" value="KAK8239982.1"/>
    <property type="molecule type" value="Genomic_DNA"/>
</dbReference>
<keyword evidence="2" id="KW-1185">Reference proteome</keyword>
<accession>A0ABR1YUU6</accession>
<gene>
    <name evidence="1" type="ORF">HDK90DRAFT_531789</name>
</gene>
<protein>
    <submittedName>
        <fullName evidence="1">Uncharacterized protein</fullName>
    </submittedName>
</protein>
<proteinExistence type="predicted"/>
<evidence type="ECO:0000313" key="2">
    <source>
        <dbReference type="Proteomes" id="UP001492380"/>
    </source>
</evidence>